<evidence type="ECO:0000256" key="4">
    <source>
        <dbReference type="ARBA" id="ARBA00022679"/>
    </source>
</evidence>
<evidence type="ECO:0000256" key="1">
    <source>
        <dbReference type="ARBA" id="ARBA00000142"/>
    </source>
</evidence>
<feature type="binding site" evidence="7">
    <location>
        <position position="160"/>
    </location>
    <ligand>
        <name>substrate</name>
    </ligand>
</feature>
<keyword evidence="6 7" id="KW-0819">tRNA processing</keyword>
<keyword evidence="9" id="KW-1185">Reference proteome</keyword>
<name>A0ABU0NGD4_9MOLU</name>
<evidence type="ECO:0000256" key="2">
    <source>
        <dbReference type="ARBA" id="ARBA00003015"/>
    </source>
</evidence>
<dbReference type="Gene3D" id="3.40.50.150">
    <property type="entry name" value="Vaccinia Virus protein VP39"/>
    <property type="match status" value="1"/>
</dbReference>
<gene>
    <name evidence="7" type="primary">trmB</name>
    <name evidence="8" type="ORF">J2Z63_000606</name>
</gene>
<dbReference type="NCBIfam" id="TIGR00091">
    <property type="entry name" value="tRNA (guanosine(46)-N7)-methyltransferase TrmB"/>
    <property type="match status" value="1"/>
</dbReference>
<dbReference type="PANTHER" id="PTHR23417:SF14">
    <property type="entry name" value="PENTACOTRIPEPTIDE-REPEAT REGION OF PRORP DOMAIN-CONTAINING PROTEIN"/>
    <property type="match status" value="1"/>
</dbReference>
<dbReference type="InterPro" id="IPR003358">
    <property type="entry name" value="tRNA_(Gua-N-7)_MeTrfase_Trmb"/>
</dbReference>
<proteinExistence type="inferred from homology"/>
<dbReference type="PROSITE" id="PS51625">
    <property type="entry name" value="SAM_MT_TRMB"/>
    <property type="match status" value="1"/>
</dbReference>
<feature type="binding site" evidence="7">
    <location>
        <position position="128"/>
    </location>
    <ligand>
        <name>substrate</name>
    </ligand>
</feature>
<feature type="binding site" evidence="7">
    <location>
        <begin position="200"/>
        <end position="203"/>
    </location>
    <ligand>
        <name>substrate</name>
    </ligand>
</feature>
<dbReference type="HAMAP" id="MF_01057">
    <property type="entry name" value="tRNA_methyltr_TrmB"/>
    <property type="match status" value="1"/>
</dbReference>
<reference evidence="8" key="1">
    <citation type="submission" date="2023-07" db="EMBL/GenBank/DDBJ databases">
        <title>Genomic Encyclopedia of Type Strains, Phase IV (KMG-IV): sequencing the most valuable type-strain genomes for metagenomic binning, comparative biology and taxonomic classification.</title>
        <authorList>
            <person name="Goeker M."/>
        </authorList>
    </citation>
    <scope>NUCLEOTIDE SEQUENCE [LARGE SCALE GENOMIC DNA]</scope>
    <source>
        <strain evidence="8">DSM 22019</strain>
    </source>
</reference>
<keyword evidence="4 7" id="KW-0808">Transferase</keyword>
<protein>
    <recommendedName>
        <fullName evidence="7">tRNA (guanine-N(7)-)-methyltransferase</fullName>
        <ecNumber evidence="7">2.1.1.33</ecNumber>
    </recommendedName>
    <alternativeName>
        <fullName evidence="7">tRNA (guanine(46)-N(7))-methyltransferase</fullName>
    </alternativeName>
    <alternativeName>
        <fullName evidence="7">tRNA(m7G46)-methyltransferase</fullName>
    </alternativeName>
</protein>
<sequence>MRLRNKPWTKDFLEIHKNNLIHFNKPNRLDLNKEFNNNNDVHLEIGCGKGQFITTLALKNHNINFIGMEKETTVVGVALKKSLKIFEQNNQQMNNLKYFNDFAEDLTEMFDDDSISKIYLNFSDPWPKKRHAKKRLTFITFLDRYSKILKKDGILEFKSDNDLLYEFSLEQLSQTNKWEIIYKTNDLYKDQEMIKDNIATEYETKFHSLGKNINKIVIKNLK</sequence>
<keyword evidence="5 7" id="KW-0949">S-adenosyl-L-methionine</keyword>
<evidence type="ECO:0000256" key="7">
    <source>
        <dbReference type="HAMAP-Rule" id="MF_01057"/>
    </source>
</evidence>
<keyword evidence="3 7" id="KW-0489">Methyltransferase</keyword>
<dbReference type="EMBL" id="JAUSWP010000005">
    <property type="protein sequence ID" value="MDQ0567959.1"/>
    <property type="molecule type" value="Genomic_DNA"/>
</dbReference>
<evidence type="ECO:0000313" key="9">
    <source>
        <dbReference type="Proteomes" id="UP001236620"/>
    </source>
</evidence>
<dbReference type="RefSeq" id="WP_307445135.1">
    <property type="nucleotide sequence ID" value="NZ_JAUSWP010000005.1"/>
</dbReference>
<comment type="similarity">
    <text evidence="7">Belongs to the class I-like SAM-binding methyltransferase superfamily. TrmB family.</text>
</comment>
<dbReference type="InterPro" id="IPR029063">
    <property type="entry name" value="SAM-dependent_MTases_sf"/>
</dbReference>
<comment type="caution">
    <text evidence="8">The sequence shown here is derived from an EMBL/GenBank/DDBJ whole genome shotgun (WGS) entry which is preliminary data.</text>
</comment>
<accession>A0ABU0NGD4</accession>
<dbReference type="NCBIfam" id="NF001080">
    <property type="entry name" value="PRK00121.2-2"/>
    <property type="match status" value="1"/>
</dbReference>
<evidence type="ECO:0000256" key="5">
    <source>
        <dbReference type="ARBA" id="ARBA00022691"/>
    </source>
</evidence>
<comment type="function">
    <text evidence="2 7">Catalyzes the formation of N(7)-methylguanine at position 46 (m7G46) in tRNA.</text>
</comment>
<dbReference type="PANTHER" id="PTHR23417">
    <property type="entry name" value="3-DEOXY-D-MANNO-OCTULOSONIC-ACID TRANSFERASE/TRNA GUANINE-N 7 - -METHYLTRANSFERASE"/>
    <property type="match status" value="1"/>
</dbReference>
<dbReference type="Proteomes" id="UP001236620">
    <property type="component" value="Unassembled WGS sequence"/>
</dbReference>
<organism evidence="8 9">
    <name type="scientific">Mycoplasma yeatsii</name>
    <dbReference type="NCBI Taxonomy" id="51365"/>
    <lineage>
        <taxon>Bacteria</taxon>
        <taxon>Bacillati</taxon>
        <taxon>Mycoplasmatota</taxon>
        <taxon>Mollicutes</taxon>
        <taxon>Mycoplasmataceae</taxon>
        <taxon>Mycoplasma</taxon>
    </lineage>
</organism>
<evidence type="ECO:0000256" key="6">
    <source>
        <dbReference type="ARBA" id="ARBA00022694"/>
    </source>
</evidence>
<dbReference type="Pfam" id="PF02390">
    <property type="entry name" value="Methyltransf_4"/>
    <property type="match status" value="1"/>
</dbReference>
<dbReference type="SUPFAM" id="SSF53335">
    <property type="entry name" value="S-adenosyl-L-methionine-dependent methyltransferases"/>
    <property type="match status" value="1"/>
</dbReference>
<comment type="caution">
    <text evidence="7">Lacks conserved residue(s) required for the propagation of feature annotation.</text>
</comment>
<feature type="binding site" evidence="7">
    <location>
        <position position="124"/>
    </location>
    <ligand>
        <name>S-adenosyl-L-methionine</name>
        <dbReference type="ChEBI" id="CHEBI:59789"/>
    </ligand>
</feature>
<comment type="pathway">
    <text evidence="7">tRNA modification; N(7)-methylguanine-tRNA biosynthesis.</text>
</comment>
<dbReference type="GO" id="GO:0008176">
    <property type="term" value="F:tRNA (guanine(46)-N7)-methyltransferase activity"/>
    <property type="evidence" value="ECO:0007669"/>
    <property type="project" value="UniProtKB-EC"/>
</dbReference>
<evidence type="ECO:0000313" key="8">
    <source>
        <dbReference type="EMBL" id="MDQ0567959.1"/>
    </source>
</evidence>
<dbReference type="InterPro" id="IPR055361">
    <property type="entry name" value="tRNA_methyltr_TrmB_bact"/>
</dbReference>
<evidence type="ECO:0000256" key="3">
    <source>
        <dbReference type="ARBA" id="ARBA00022603"/>
    </source>
</evidence>
<comment type="catalytic activity">
    <reaction evidence="1 7">
        <text>guanosine(46) in tRNA + S-adenosyl-L-methionine = N(7)-methylguanosine(46) in tRNA + S-adenosyl-L-homocysteine</text>
        <dbReference type="Rhea" id="RHEA:42708"/>
        <dbReference type="Rhea" id="RHEA-COMP:10188"/>
        <dbReference type="Rhea" id="RHEA-COMP:10189"/>
        <dbReference type="ChEBI" id="CHEBI:57856"/>
        <dbReference type="ChEBI" id="CHEBI:59789"/>
        <dbReference type="ChEBI" id="CHEBI:74269"/>
        <dbReference type="ChEBI" id="CHEBI:74480"/>
        <dbReference type="EC" id="2.1.1.33"/>
    </reaction>
</comment>
<dbReference type="EC" id="2.1.1.33" evidence="7"/>
<dbReference type="CDD" id="cd02440">
    <property type="entry name" value="AdoMet_MTases"/>
    <property type="match status" value="1"/>
</dbReference>
<feature type="binding site" evidence="7">
    <location>
        <position position="69"/>
    </location>
    <ligand>
        <name>S-adenosyl-L-methionine</name>
        <dbReference type="ChEBI" id="CHEBI:59789"/>
    </ligand>
</feature>
<feature type="binding site" evidence="7">
    <location>
        <position position="44"/>
    </location>
    <ligand>
        <name>S-adenosyl-L-methionine</name>
        <dbReference type="ChEBI" id="CHEBI:59789"/>
    </ligand>
</feature>